<keyword evidence="7" id="KW-1185">Reference proteome</keyword>
<dbReference type="Gene3D" id="1.10.10.10">
    <property type="entry name" value="Winged helix-like DNA-binding domain superfamily/Winged helix DNA-binding domain"/>
    <property type="match status" value="1"/>
</dbReference>
<reference evidence="6" key="1">
    <citation type="journal article" date="2021" name="Sci. Adv.">
        <title>The American lobster genome reveals insights on longevity, neural, and immune adaptations.</title>
        <authorList>
            <person name="Polinski J.M."/>
            <person name="Zimin A.V."/>
            <person name="Clark K.F."/>
            <person name="Kohn A.B."/>
            <person name="Sadowski N."/>
            <person name="Timp W."/>
            <person name="Ptitsyn A."/>
            <person name="Khanna P."/>
            <person name="Romanova D.Y."/>
            <person name="Williams P."/>
            <person name="Greenwood S.J."/>
            <person name="Moroz L.L."/>
            <person name="Walt D.R."/>
            <person name="Bodnar A.G."/>
        </authorList>
    </citation>
    <scope>NUCLEOTIDE SEQUENCE</scope>
    <source>
        <strain evidence="6">GMGI-L3</strain>
    </source>
</reference>
<dbReference type="GO" id="GO:0000781">
    <property type="term" value="C:chromosome, telomeric region"/>
    <property type="evidence" value="ECO:0007669"/>
    <property type="project" value="TreeGrafter"/>
</dbReference>
<dbReference type="FunFam" id="1.10.10.10:FF:000168">
    <property type="entry name" value="Replication protein A 32 kDa subunit"/>
    <property type="match status" value="1"/>
</dbReference>
<gene>
    <name evidence="6" type="primary">RPA2-L</name>
    <name evidence="6" type="ORF">Hamer_G004999</name>
</gene>
<dbReference type="Pfam" id="PF08784">
    <property type="entry name" value="RPA_C"/>
    <property type="match status" value="1"/>
</dbReference>
<dbReference type="GO" id="GO:0006289">
    <property type="term" value="P:nucleotide-excision repair"/>
    <property type="evidence" value="ECO:0007669"/>
    <property type="project" value="TreeGrafter"/>
</dbReference>
<dbReference type="GO" id="GO:0005662">
    <property type="term" value="C:DNA replication factor A complex"/>
    <property type="evidence" value="ECO:0007669"/>
    <property type="project" value="TreeGrafter"/>
</dbReference>
<comment type="caution">
    <text evidence="6">The sequence shown here is derived from an EMBL/GenBank/DDBJ whole genome shotgun (WGS) entry which is preliminary data.</text>
</comment>
<proteinExistence type="inferred from homology"/>
<dbReference type="InterPro" id="IPR014892">
    <property type="entry name" value="RPA_C"/>
</dbReference>
<accession>A0A8J5MVJ4</accession>
<dbReference type="CDD" id="cd04478">
    <property type="entry name" value="RPA2_DBD_D"/>
    <property type="match status" value="1"/>
</dbReference>
<dbReference type="PANTHER" id="PTHR13989:SF16">
    <property type="entry name" value="REPLICATION PROTEIN A2"/>
    <property type="match status" value="1"/>
</dbReference>
<sequence length="214" mass="23641">CVIWVYFQIEKISVVGLIRDVEVSSVSRTYTIDDTTAVMNVIQWEDLGMCDPLMEMTYCQLVGTLRTQQGKRNLIVLSIRPLTDINYITKHILEVIHFPLMIKQVETLNDANARKNAESNSKGIMSNSLVGASGLGGVSGGSFSGLQGLTGQQNMVLQFISNSQDEAGPSRSDIYTLLKGKIGNQQVDKMLDFLSNEGHIYTTIDDDHFKSTEG</sequence>
<dbReference type="Gene3D" id="2.40.50.140">
    <property type="entry name" value="Nucleic acid-binding proteins"/>
    <property type="match status" value="1"/>
</dbReference>
<evidence type="ECO:0000256" key="1">
    <source>
        <dbReference type="ARBA" id="ARBA00004123"/>
    </source>
</evidence>
<evidence type="ECO:0000256" key="3">
    <source>
        <dbReference type="ARBA" id="ARBA00023125"/>
    </source>
</evidence>
<dbReference type="SUPFAM" id="SSF50249">
    <property type="entry name" value="Nucleic acid-binding proteins"/>
    <property type="match status" value="1"/>
</dbReference>
<dbReference type="InterPro" id="IPR040260">
    <property type="entry name" value="RFA2-like"/>
</dbReference>
<comment type="subcellular location">
    <subcellularLocation>
        <location evidence="1">Nucleus</location>
    </subcellularLocation>
</comment>
<dbReference type="InterPro" id="IPR036388">
    <property type="entry name" value="WH-like_DNA-bd_sf"/>
</dbReference>
<dbReference type="SUPFAM" id="SSF46785">
    <property type="entry name" value="Winged helix' DNA-binding domain"/>
    <property type="match status" value="1"/>
</dbReference>
<comment type="similarity">
    <text evidence="2">Belongs to the replication factor A protein 2 family.</text>
</comment>
<keyword evidence="3" id="KW-0238">DNA-binding</keyword>
<dbReference type="GO" id="GO:0006260">
    <property type="term" value="P:DNA replication"/>
    <property type="evidence" value="ECO:0007669"/>
    <property type="project" value="TreeGrafter"/>
</dbReference>
<dbReference type="GO" id="GO:0035861">
    <property type="term" value="C:site of double-strand break"/>
    <property type="evidence" value="ECO:0007669"/>
    <property type="project" value="TreeGrafter"/>
</dbReference>
<name>A0A8J5MVJ4_HOMAM</name>
<evidence type="ECO:0000313" key="7">
    <source>
        <dbReference type="Proteomes" id="UP000747542"/>
    </source>
</evidence>
<evidence type="ECO:0000313" key="6">
    <source>
        <dbReference type="EMBL" id="KAG7164614.1"/>
    </source>
</evidence>
<dbReference type="GO" id="GO:0000724">
    <property type="term" value="P:double-strand break repair via homologous recombination"/>
    <property type="evidence" value="ECO:0007669"/>
    <property type="project" value="TreeGrafter"/>
</dbReference>
<keyword evidence="4" id="KW-0539">Nucleus</keyword>
<protein>
    <submittedName>
        <fullName evidence="6">Replication protein A 32 kDa subunit-like</fullName>
    </submittedName>
</protein>
<dbReference type="Proteomes" id="UP000747542">
    <property type="component" value="Unassembled WGS sequence"/>
</dbReference>
<dbReference type="InterPro" id="IPR012340">
    <property type="entry name" value="NA-bd_OB-fold"/>
</dbReference>
<dbReference type="PANTHER" id="PTHR13989">
    <property type="entry name" value="REPLICATION PROTEIN A-RELATED"/>
    <property type="match status" value="1"/>
</dbReference>
<feature type="domain" description="Replication protein A C-terminal" evidence="5">
    <location>
        <begin position="124"/>
        <end position="207"/>
    </location>
</feature>
<evidence type="ECO:0000256" key="2">
    <source>
        <dbReference type="ARBA" id="ARBA00007815"/>
    </source>
</evidence>
<evidence type="ECO:0000259" key="5">
    <source>
        <dbReference type="Pfam" id="PF08784"/>
    </source>
</evidence>
<evidence type="ECO:0000256" key="4">
    <source>
        <dbReference type="ARBA" id="ARBA00023242"/>
    </source>
</evidence>
<organism evidence="6 7">
    <name type="scientific">Homarus americanus</name>
    <name type="common">American lobster</name>
    <dbReference type="NCBI Taxonomy" id="6706"/>
    <lineage>
        <taxon>Eukaryota</taxon>
        <taxon>Metazoa</taxon>
        <taxon>Ecdysozoa</taxon>
        <taxon>Arthropoda</taxon>
        <taxon>Crustacea</taxon>
        <taxon>Multicrustacea</taxon>
        <taxon>Malacostraca</taxon>
        <taxon>Eumalacostraca</taxon>
        <taxon>Eucarida</taxon>
        <taxon>Decapoda</taxon>
        <taxon>Pleocyemata</taxon>
        <taxon>Astacidea</taxon>
        <taxon>Nephropoidea</taxon>
        <taxon>Nephropidae</taxon>
        <taxon>Homarus</taxon>
    </lineage>
</organism>
<dbReference type="InterPro" id="IPR036390">
    <property type="entry name" value="WH_DNA-bd_sf"/>
</dbReference>
<feature type="non-terminal residue" evidence="6">
    <location>
        <position position="214"/>
    </location>
</feature>
<dbReference type="EMBL" id="JAHLQT010024959">
    <property type="protein sequence ID" value="KAG7164614.1"/>
    <property type="molecule type" value="Genomic_DNA"/>
</dbReference>
<dbReference type="AlphaFoldDB" id="A0A8J5MVJ4"/>
<dbReference type="GO" id="GO:0003697">
    <property type="term" value="F:single-stranded DNA binding"/>
    <property type="evidence" value="ECO:0007669"/>
    <property type="project" value="TreeGrafter"/>
</dbReference>